<feature type="domain" description="DUF6701" evidence="2">
    <location>
        <begin position="409"/>
        <end position="986"/>
    </location>
</feature>
<feature type="chain" id="PRO_5026907866" description="DUF6701 domain-containing protein" evidence="1">
    <location>
        <begin position="38"/>
        <end position="989"/>
    </location>
</feature>
<organism evidence="3 4">
    <name type="scientific">Pseudoduganella ginsengisoli</name>
    <dbReference type="NCBI Taxonomy" id="1462440"/>
    <lineage>
        <taxon>Bacteria</taxon>
        <taxon>Pseudomonadati</taxon>
        <taxon>Pseudomonadota</taxon>
        <taxon>Betaproteobacteria</taxon>
        <taxon>Burkholderiales</taxon>
        <taxon>Oxalobacteraceae</taxon>
        <taxon>Telluria group</taxon>
        <taxon>Pseudoduganella</taxon>
    </lineage>
</organism>
<feature type="signal peptide" evidence="1">
    <location>
        <begin position="1"/>
        <end position="37"/>
    </location>
</feature>
<dbReference type="OrthoDB" id="9790247at2"/>
<reference evidence="3 4" key="1">
    <citation type="submission" date="2019-11" db="EMBL/GenBank/DDBJ databases">
        <title>Type strains purchased from KCTC, JCM and DSMZ.</title>
        <authorList>
            <person name="Lu H."/>
        </authorList>
    </citation>
    <scope>NUCLEOTIDE SEQUENCE [LARGE SCALE GENOMIC DNA]</scope>
    <source>
        <strain evidence="3 4">KCTC 42409</strain>
    </source>
</reference>
<dbReference type="RefSeq" id="WP_155441011.1">
    <property type="nucleotide sequence ID" value="NZ_WNLA01000017.1"/>
</dbReference>
<evidence type="ECO:0000313" key="3">
    <source>
        <dbReference type="EMBL" id="MTW04651.1"/>
    </source>
</evidence>
<gene>
    <name evidence="3" type="ORF">GM668_21495</name>
</gene>
<dbReference type="EMBL" id="WNLA01000017">
    <property type="protein sequence ID" value="MTW04651.1"/>
    <property type="molecule type" value="Genomic_DNA"/>
</dbReference>
<dbReference type="AlphaFoldDB" id="A0A6L6Q5U6"/>
<name>A0A6L6Q5U6_9BURK</name>
<dbReference type="Proteomes" id="UP000484015">
    <property type="component" value="Unassembled WGS sequence"/>
</dbReference>
<dbReference type="InterPro" id="IPR046524">
    <property type="entry name" value="DUF6701"/>
</dbReference>
<keyword evidence="4" id="KW-1185">Reference proteome</keyword>
<dbReference type="Pfam" id="PF20419">
    <property type="entry name" value="DUF6701"/>
    <property type="match status" value="1"/>
</dbReference>
<proteinExistence type="predicted"/>
<comment type="caution">
    <text evidence="3">The sequence shown here is derived from an EMBL/GenBank/DDBJ whole genome shotgun (WGS) entry which is preliminary data.</text>
</comment>
<evidence type="ECO:0000313" key="4">
    <source>
        <dbReference type="Proteomes" id="UP000484015"/>
    </source>
</evidence>
<sequence length="989" mass="99112">MNQSLQVGSGPCRLLTTLQALLLCALISLLPASASQAASVSYTTYSLPSALTSSPFNCTLSSGTYVCGSVNLDKDSILSLTSNVSLWVKNGSFTSQKNLTTANHGYTFNLAVDNAVSMQKDTDIDMNITASGAVSFAKNAVIDGNITSSSNVSFSKDSTVNGNLVVSGNLTGAKNVVINGTCQVAGTKSNIICTGGSVSLHHVRVTFSTPTSTCGTTPVTITACASADSNGSCTAYTGGISGTLVADGEDDVTEVARLSFNIPSGSSSVSGSLPAITTAQTASLSFENVSKTTTTSGTCWNGTDSSCDLVVASCGAHHVRLDHSGSGVTCIPATVTINACSGADSSGTCTASTTGMTGTLVTTLANGTQQTDSFTIPSGASSVTKSVSVTSSQTVTFSTTGLSPGTSSSTTCWNGSSASCSYFYDTAALELAAPDHVAAIQQTATIKAVKQVGSTTTCTSALANGSYTIEFGCTYSNPTTGTQSPVISNGSSNVTMACNGSTSSSNSLSLAFSSGQASFSLTYPDAGKVTLLAKYSGGGLTLTGSDAFVAAPAKFTISTSTSPLKADAAFDATVKAVNALGATMPNFGKESFGTGATGHRASLAFSKCGGATTGVFGGNLSAGVVSMPQFSSGASTVTGLQYSEVGTLDATATLTSNTYTTPSYYLDLGSSFAVTGTTNTASGGNCSGSFGTFIPSRLVTTLEPTSTKFAYSGIPFKVRVTAKNANGVTTVNYTKDYAKDITLSAVTDQGTAVASTVGTLSNTTLLASAFGSAAGGYADATPTFTFPAVTGGVNGAKLAPQTIYIRAAESGSGATSASTGTPPPYETSVPVRYGRLRLFNAYGSSLSTVKMPVQAEYWNGTVWVINGDDSTTKIPASAIGFPSGGTATLSGPGADLTLTAGKGTLTLSNSGNAKGWGYVTAKLGASVSGNSGDSCPGTATGVTAASLGGLRSYHGCGDGGYTYDPAARANFGIQSQETKGVVHVREVFN</sequence>
<protein>
    <recommendedName>
        <fullName evidence="2">DUF6701 domain-containing protein</fullName>
    </recommendedName>
</protein>
<evidence type="ECO:0000256" key="1">
    <source>
        <dbReference type="SAM" id="SignalP"/>
    </source>
</evidence>
<accession>A0A6L6Q5U6</accession>
<evidence type="ECO:0000259" key="2">
    <source>
        <dbReference type="Pfam" id="PF20419"/>
    </source>
</evidence>
<keyword evidence="1" id="KW-0732">Signal</keyword>